<evidence type="ECO:0000313" key="4">
    <source>
        <dbReference type="Proteomes" id="UP001500064"/>
    </source>
</evidence>
<dbReference type="InterPro" id="IPR011081">
    <property type="entry name" value="Big_4"/>
</dbReference>
<accession>A0ABN2FAQ5</accession>
<feature type="chain" id="PRO_5045668154" description="Bacterial Ig-like domain-containing protein" evidence="1">
    <location>
        <begin position="25"/>
        <end position="230"/>
    </location>
</feature>
<sequence length="230" mass="24503">MRRTSVCLAVLALAASLGVAPSQAAQDDLGLPVLTGADPVPDEPVGYHPRRMMQRIHDEEKGGDSYWIDRMLARPGDDPAGTWLMSRGRALFMKEHDPAELGFGGHVAYWESIDDRDAYVISLGTGGTEDVSKRLQLPSRWSGRYAGDGLAVGVKKFITRENVAVTTRAGVTPSLPGTVVATYNDGSRDSSVTVTWEAVGPERYAQPGTFTVTGQVAGTNVAARATVTVG</sequence>
<evidence type="ECO:0000313" key="3">
    <source>
        <dbReference type="EMBL" id="GAA1638203.1"/>
    </source>
</evidence>
<feature type="domain" description="Bacterial Ig-like" evidence="2">
    <location>
        <begin position="161"/>
        <end position="219"/>
    </location>
</feature>
<dbReference type="EMBL" id="BAAAMU010000025">
    <property type="protein sequence ID" value="GAA1638203.1"/>
    <property type="molecule type" value="Genomic_DNA"/>
</dbReference>
<proteinExistence type="predicted"/>
<comment type="caution">
    <text evidence="3">The sequence shown here is derived from an EMBL/GenBank/DDBJ whole genome shotgun (WGS) entry which is preliminary data.</text>
</comment>
<reference evidence="3 4" key="1">
    <citation type="journal article" date="2019" name="Int. J. Syst. Evol. Microbiol.">
        <title>The Global Catalogue of Microorganisms (GCM) 10K type strain sequencing project: providing services to taxonomists for standard genome sequencing and annotation.</title>
        <authorList>
            <consortium name="The Broad Institute Genomics Platform"/>
            <consortium name="The Broad Institute Genome Sequencing Center for Infectious Disease"/>
            <person name="Wu L."/>
            <person name="Ma J."/>
        </authorList>
    </citation>
    <scope>NUCLEOTIDE SEQUENCE [LARGE SCALE GENOMIC DNA]</scope>
    <source>
        <strain evidence="3 4">JCM 13929</strain>
    </source>
</reference>
<protein>
    <recommendedName>
        <fullName evidence="2">Bacterial Ig-like domain-containing protein</fullName>
    </recommendedName>
</protein>
<organism evidence="3 4">
    <name type="scientific">Nonomuraea maheshkhaliensis</name>
    <dbReference type="NCBI Taxonomy" id="419590"/>
    <lineage>
        <taxon>Bacteria</taxon>
        <taxon>Bacillati</taxon>
        <taxon>Actinomycetota</taxon>
        <taxon>Actinomycetes</taxon>
        <taxon>Streptosporangiales</taxon>
        <taxon>Streptosporangiaceae</taxon>
        <taxon>Nonomuraea</taxon>
    </lineage>
</organism>
<feature type="signal peptide" evidence="1">
    <location>
        <begin position="1"/>
        <end position="24"/>
    </location>
</feature>
<gene>
    <name evidence="3" type="ORF">GCM10009733_039200</name>
</gene>
<evidence type="ECO:0000256" key="1">
    <source>
        <dbReference type="SAM" id="SignalP"/>
    </source>
</evidence>
<dbReference type="Proteomes" id="UP001500064">
    <property type="component" value="Unassembled WGS sequence"/>
</dbReference>
<keyword evidence="1" id="KW-0732">Signal</keyword>
<dbReference type="RefSeq" id="WP_346106616.1">
    <property type="nucleotide sequence ID" value="NZ_BAAAMU010000025.1"/>
</dbReference>
<keyword evidence="4" id="KW-1185">Reference proteome</keyword>
<dbReference type="Pfam" id="PF07532">
    <property type="entry name" value="Big_4"/>
    <property type="match status" value="1"/>
</dbReference>
<name>A0ABN2FAQ5_9ACTN</name>
<evidence type="ECO:0000259" key="2">
    <source>
        <dbReference type="Pfam" id="PF07532"/>
    </source>
</evidence>